<keyword evidence="2 7" id="KW-0813">Transport</keyword>
<evidence type="ECO:0000256" key="2">
    <source>
        <dbReference type="ARBA" id="ARBA00022448"/>
    </source>
</evidence>
<keyword evidence="5 7" id="KW-1133">Transmembrane helix</keyword>
<comment type="subcellular location">
    <subcellularLocation>
        <location evidence="1 7">Cell membrane</location>
        <topology evidence="1 7">Multi-pass membrane protein</topology>
    </subcellularLocation>
</comment>
<dbReference type="PROSITE" id="PS50928">
    <property type="entry name" value="ABC_TM1"/>
    <property type="match status" value="1"/>
</dbReference>
<reference evidence="10" key="1">
    <citation type="journal article" date="2019" name="Int. J. Syst. Evol. Microbiol.">
        <title>The Global Catalogue of Microorganisms (GCM) 10K type strain sequencing project: providing services to taxonomists for standard genome sequencing and annotation.</title>
        <authorList>
            <consortium name="The Broad Institute Genomics Platform"/>
            <consortium name="The Broad Institute Genome Sequencing Center for Infectious Disease"/>
            <person name="Wu L."/>
            <person name="Ma J."/>
        </authorList>
    </citation>
    <scope>NUCLEOTIDE SEQUENCE [LARGE SCALE GENOMIC DNA]</scope>
    <source>
        <strain evidence="10">CCUG 58412</strain>
    </source>
</reference>
<protein>
    <submittedName>
        <fullName evidence="9">ABC transporter permease</fullName>
    </submittedName>
</protein>
<dbReference type="Gene3D" id="1.10.3720.10">
    <property type="entry name" value="MetI-like"/>
    <property type="match status" value="1"/>
</dbReference>
<name>A0ABW3F5L6_9PROT</name>
<evidence type="ECO:0000256" key="7">
    <source>
        <dbReference type="RuleBase" id="RU363032"/>
    </source>
</evidence>
<organism evidence="9 10">
    <name type="scientific">Methylophilus luteus</name>
    <dbReference type="NCBI Taxonomy" id="640108"/>
    <lineage>
        <taxon>Bacteria</taxon>
        <taxon>Pseudomonadati</taxon>
        <taxon>Pseudomonadota</taxon>
        <taxon>Betaproteobacteria</taxon>
        <taxon>Nitrosomonadales</taxon>
        <taxon>Methylophilaceae</taxon>
        <taxon>Methylophilus</taxon>
    </lineage>
</organism>
<evidence type="ECO:0000256" key="4">
    <source>
        <dbReference type="ARBA" id="ARBA00022692"/>
    </source>
</evidence>
<dbReference type="Proteomes" id="UP001597128">
    <property type="component" value="Unassembled WGS sequence"/>
</dbReference>
<dbReference type="PANTHER" id="PTHR43386:SF1">
    <property type="entry name" value="D,D-DIPEPTIDE TRANSPORT SYSTEM PERMEASE PROTEIN DDPC-RELATED"/>
    <property type="match status" value="1"/>
</dbReference>
<feature type="transmembrane region" description="Helical" evidence="7">
    <location>
        <begin position="177"/>
        <end position="203"/>
    </location>
</feature>
<dbReference type="RefSeq" id="WP_379056378.1">
    <property type="nucleotide sequence ID" value="NZ_JBHTKB010000001.1"/>
</dbReference>
<dbReference type="SUPFAM" id="SSF161098">
    <property type="entry name" value="MetI-like"/>
    <property type="match status" value="1"/>
</dbReference>
<evidence type="ECO:0000256" key="3">
    <source>
        <dbReference type="ARBA" id="ARBA00022475"/>
    </source>
</evidence>
<dbReference type="InterPro" id="IPR000515">
    <property type="entry name" value="MetI-like"/>
</dbReference>
<dbReference type="EMBL" id="JBHTKB010000001">
    <property type="protein sequence ID" value="MFD0913118.1"/>
    <property type="molecule type" value="Genomic_DNA"/>
</dbReference>
<evidence type="ECO:0000256" key="1">
    <source>
        <dbReference type="ARBA" id="ARBA00004651"/>
    </source>
</evidence>
<keyword evidence="10" id="KW-1185">Reference proteome</keyword>
<evidence type="ECO:0000313" key="9">
    <source>
        <dbReference type="EMBL" id="MFD0913118.1"/>
    </source>
</evidence>
<sequence length="266" mass="28470">MKTFSLATLAFWLLAVLVAHIVGCNPNHTDLEAILQWPSAQHWLGTDDLGRDILARVIRGVEVSFLVTVVVTAVTMTIGISIGLIAGYKGGKLDQALMQVTSIFLAFPGILLAIAFAAVLGAGINNLILALCLTGWVTYARLSRGQTLALRERLHVLAAESLGASSLRVMLRHILPLLISILLVEAAYSMASVMIAEASLSFLGLGIQAPNASWGAMLRDAVRFMLVAPHYVLTVGACMMSLILAINLGGDVLRDKLDVRSESKVR</sequence>
<feature type="transmembrane region" description="Helical" evidence="7">
    <location>
        <begin position="100"/>
        <end position="118"/>
    </location>
</feature>
<dbReference type="InterPro" id="IPR050366">
    <property type="entry name" value="BP-dependent_transpt_permease"/>
</dbReference>
<feature type="domain" description="ABC transmembrane type-1" evidence="8">
    <location>
        <begin position="61"/>
        <end position="250"/>
    </location>
</feature>
<accession>A0ABW3F5L6</accession>
<feature type="transmembrane region" description="Helical" evidence="7">
    <location>
        <begin position="65"/>
        <end position="88"/>
    </location>
</feature>
<keyword evidence="3" id="KW-1003">Cell membrane</keyword>
<proteinExistence type="inferred from homology"/>
<comment type="similarity">
    <text evidence="7">Belongs to the binding-protein-dependent transport system permease family.</text>
</comment>
<keyword evidence="4 7" id="KW-0812">Transmembrane</keyword>
<dbReference type="CDD" id="cd06261">
    <property type="entry name" value="TM_PBP2"/>
    <property type="match status" value="1"/>
</dbReference>
<evidence type="ECO:0000256" key="6">
    <source>
        <dbReference type="ARBA" id="ARBA00023136"/>
    </source>
</evidence>
<gene>
    <name evidence="9" type="ORF">ACFQ1Z_06120</name>
</gene>
<evidence type="ECO:0000256" key="5">
    <source>
        <dbReference type="ARBA" id="ARBA00022989"/>
    </source>
</evidence>
<dbReference type="InterPro" id="IPR035906">
    <property type="entry name" value="MetI-like_sf"/>
</dbReference>
<evidence type="ECO:0000313" key="10">
    <source>
        <dbReference type="Proteomes" id="UP001597128"/>
    </source>
</evidence>
<evidence type="ECO:0000259" key="8">
    <source>
        <dbReference type="PROSITE" id="PS50928"/>
    </source>
</evidence>
<feature type="transmembrane region" description="Helical" evidence="7">
    <location>
        <begin position="224"/>
        <end position="246"/>
    </location>
</feature>
<dbReference type="Pfam" id="PF00528">
    <property type="entry name" value="BPD_transp_1"/>
    <property type="match status" value="1"/>
</dbReference>
<dbReference type="PANTHER" id="PTHR43386">
    <property type="entry name" value="OLIGOPEPTIDE TRANSPORT SYSTEM PERMEASE PROTEIN APPC"/>
    <property type="match status" value="1"/>
</dbReference>
<comment type="caution">
    <text evidence="9">The sequence shown here is derived from an EMBL/GenBank/DDBJ whole genome shotgun (WGS) entry which is preliminary data.</text>
</comment>
<keyword evidence="6 7" id="KW-0472">Membrane</keyword>